<feature type="region of interest" description="Disordered" evidence="3">
    <location>
        <begin position="838"/>
        <end position="888"/>
    </location>
</feature>
<dbReference type="InterPro" id="IPR012677">
    <property type="entry name" value="Nucleotide-bd_a/b_plait_sf"/>
</dbReference>
<feature type="compositionally biased region" description="Polar residues" evidence="3">
    <location>
        <begin position="632"/>
        <end position="642"/>
    </location>
</feature>
<proteinExistence type="predicted"/>
<feature type="compositionally biased region" description="Polar residues" evidence="3">
    <location>
        <begin position="503"/>
        <end position="518"/>
    </location>
</feature>
<dbReference type="PANTHER" id="PTHR10501">
    <property type="entry name" value="U1 SMALL NUCLEAR RIBONUCLEOPROTEIN A/U2 SMALL NUCLEAR RIBONUCLEOPROTEIN B"/>
    <property type="match status" value="1"/>
</dbReference>
<feature type="domain" description="RRM" evidence="4">
    <location>
        <begin position="754"/>
        <end position="839"/>
    </location>
</feature>
<keyword evidence="6" id="KW-1185">Reference proteome</keyword>
<protein>
    <recommendedName>
        <fullName evidence="4">RRM domain-containing protein</fullName>
    </recommendedName>
</protein>
<feature type="region of interest" description="Disordered" evidence="3">
    <location>
        <begin position="1"/>
        <end position="185"/>
    </location>
</feature>
<feature type="compositionally biased region" description="Low complexity" evidence="3">
    <location>
        <begin position="465"/>
        <end position="476"/>
    </location>
</feature>
<feature type="compositionally biased region" description="Gly residues" evidence="3">
    <location>
        <begin position="226"/>
        <end position="253"/>
    </location>
</feature>
<dbReference type="GO" id="GO:0003723">
    <property type="term" value="F:RNA binding"/>
    <property type="evidence" value="ECO:0007669"/>
    <property type="project" value="UniProtKB-UniRule"/>
</dbReference>
<dbReference type="AlphaFoldDB" id="A0A316U2P0"/>
<dbReference type="InterPro" id="IPR035979">
    <property type="entry name" value="RBD_domain_sf"/>
</dbReference>
<reference evidence="5 6" key="1">
    <citation type="journal article" date="2018" name="Mol. Biol. Evol.">
        <title>Broad Genomic Sampling Reveals a Smut Pathogenic Ancestry of the Fungal Clade Ustilaginomycotina.</title>
        <authorList>
            <person name="Kijpornyongpan T."/>
            <person name="Mondo S.J."/>
            <person name="Barry K."/>
            <person name="Sandor L."/>
            <person name="Lee J."/>
            <person name="Lipzen A."/>
            <person name="Pangilinan J."/>
            <person name="LaButti K."/>
            <person name="Hainaut M."/>
            <person name="Henrissat B."/>
            <person name="Grigoriev I.V."/>
            <person name="Spatafora J.W."/>
            <person name="Aime M.C."/>
        </authorList>
    </citation>
    <scope>NUCLEOTIDE SEQUENCE [LARGE SCALE GENOMIC DNA]</scope>
    <source>
        <strain evidence="5 6">MCA 4718</strain>
    </source>
</reference>
<accession>A0A316U2P0</accession>
<feature type="compositionally biased region" description="Polar residues" evidence="3">
    <location>
        <begin position="532"/>
        <end position="541"/>
    </location>
</feature>
<feature type="compositionally biased region" description="Polar residues" evidence="3">
    <location>
        <begin position="738"/>
        <end position="753"/>
    </location>
</feature>
<feature type="compositionally biased region" description="Polar residues" evidence="3">
    <location>
        <begin position="585"/>
        <end position="605"/>
    </location>
</feature>
<feature type="compositionally biased region" description="Gly residues" evidence="3">
    <location>
        <begin position="371"/>
        <end position="384"/>
    </location>
</feature>
<dbReference type="Pfam" id="PF00076">
    <property type="entry name" value="RRM_1"/>
    <property type="match status" value="1"/>
</dbReference>
<feature type="compositionally biased region" description="Basic and acidic residues" evidence="3">
    <location>
        <begin position="89"/>
        <end position="103"/>
    </location>
</feature>
<dbReference type="Proteomes" id="UP000245942">
    <property type="component" value="Unassembled WGS sequence"/>
</dbReference>
<dbReference type="SUPFAM" id="SSF54928">
    <property type="entry name" value="RNA-binding domain, RBD"/>
    <property type="match status" value="1"/>
</dbReference>
<feature type="compositionally biased region" description="Polar residues" evidence="3">
    <location>
        <begin position="863"/>
        <end position="873"/>
    </location>
</feature>
<feature type="region of interest" description="Disordered" evidence="3">
    <location>
        <begin position="225"/>
        <end position="255"/>
    </location>
</feature>
<feature type="compositionally biased region" description="Low complexity" evidence="3">
    <location>
        <begin position="848"/>
        <end position="862"/>
    </location>
</feature>
<evidence type="ECO:0000259" key="4">
    <source>
        <dbReference type="PROSITE" id="PS50102"/>
    </source>
</evidence>
<feature type="compositionally biased region" description="Low complexity" evidence="3">
    <location>
        <begin position="393"/>
        <end position="408"/>
    </location>
</feature>
<evidence type="ECO:0000256" key="2">
    <source>
        <dbReference type="PROSITE-ProRule" id="PRU00176"/>
    </source>
</evidence>
<dbReference type="RefSeq" id="XP_025346234.1">
    <property type="nucleotide sequence ID" value="XM_025495385.1"/>
</dbReference>
<sequence length="888" mass="92233">MPPYPQRYTSPQPVDRTGRPSSPTKRSGPQKYSAPDQRERWASISQMQNPIQQQGPMPPQLDARYSGNADQQYPPYGHERGAGGYSADEMPHDVQFDPGHGFRDMPYGGYDQGFGNAAHGQMPSGSMSPRSLMQYHQQQQQRIQQQQHYRQSQQQPPLSSQHLQGSQSVPMPATNLGSGLMSNSGQPAEEITTIFIVGFPDDMTEREFSNMFLFARGFEASTLKVPGGGPLPTPGGDGSRSVGRGDGSGGPGGPYQAVMPGANHFDLASNGGWDEHSLNMALGRQTNDSSFGMNALNLGDNGGRGGPSNVAGAGKIKQIIGFAKFRSRGEALEARDALNGKKIDSERGCVLKTEMAKKNLHTKQRPVLSGIGQGPPGSGDGGNASYGVEGPRSAGASVSSAYPSSFASNGGPGSFDAFARAGGPPSSTLSALSGMISPQGQNDPFGADFLRGTGTGSGMSANARSGSSGDSSSTGPKGSGGEGAKWSSMGPLDYFGPPAEVESQPQGMQATRQRQATLESKAGGSPAVTIRPHSQSQSSVNPGLGSGSSAPRGPDWSAIGSPPSAGGGGLFASARPFASSKDRPSVSSTAAPFVPQTTSASSAKKPQSEEDFGQGESTMSSTTKESEREGDSTSSKVTSPSDMPTLAPSSTSRSPRGPGNASSAFAARFGSLRLDSPNTITNPSSPPRTEDCNDGAQSSSPKQVEEQSTRSTVAPDASTTTSPTSRASKSPTMPDLPTSPTSRSFSIDQNPPGNTLFVGNLPASVTPSLSASLEKQLRIRFSSRLGYRQLSYRLKNNGPMCFVEFDTVQNAARALSEVNGDTMDGMVKNGGLRLSFSKNPLFRKDSHSTGSSSTNSTSPHSPAEQTPIGQGLSSLGKAGESLVSAATS</sequence>
<feature type="compositionally biased region" description="Low complexity" evidence="3">
    <location>
        <begin position="134"/>
        <end position="168"/>
    </location>
</feature>
<feature type="region of interest" description="Disordered" evidence="3">
    <location>
        <begin position="357"/>
        <end position="753"/>
    </location>
</feature>
<dbReference type="OrthoDB" id="48036at2759"/>
<evidence type="ECO:0000256" key="1">
    <source>
        <dbReference type="ARBA" id="ARBA00022884"/>
    </source>
</evidence>
<dbReference type="InterPro" id="IPR000504">
    <property type="entry name" value="RRM_dom"/>
</dbReference>
<organism evidence="5 6">
    <name type="scientific">Pseudomicrostroma glucosiphilum</name>
    <dbReference type="NCBI Taxonomy" id="1684307"/>
    <lineage>
        <taxon>Eukaryota</taxon>
        <taxon>Fungi</taxon>
        <taxon>Dikarya</taxon>
        <taxon>Basidiomycota</taxon>
        <taxon>Ustilaginomycotina</taxon>
        <taxon>Exobasidiomycetes</taxon>
        <taxon>Microstromatales</taxon>
        <taxon>Microstromatales incertae sedis</taxon>
        <taxon>Pseudomicrostroma</taxon>
    </lineage>
</organism>
<feature type="compositionally biased region" description="Polar residues" evidence="3">
    <location>
        <begin position="175"/>
        <end position="185"/>
    </location>
</feature>
<dbReference type="EMBL" id="KZ819333">
    <property type="protein sequence ID" value="PWN19074.1"/>
    <property type="molecule type" value="Genomic_DNA"/>
</dbReference>
<feature type="compositionally biased region" description="Polar residues" evidence="3">
    <location>
        <begin position="43"/>
        <end position="55"/>
    </location>
</feature>
<evidence type="ECO:0000256" key="3">
    <source>
        <dbReference type="SAM" id="MobiDB-lite"/>
    </source>
</evidence>
<feature type="compositionally biased region" description="Low complexity" evidence="3">
    <location>
        <begin position="711"/>
        <end position="732"/>
    </location>
</feature>
<evidence type="ECO:0000313" key="5">
    <source>
        <dbReference type="EMBL" id="PWN19074.1"/>
    </source>
</evidence>
<name>A0A316U2P0_9BASI</name>
<dbReference type="GeneID" id="37017119"/>
<dbReference type="STRING" id="1684307.A0A316U2P0"/>
<evidence type="ECO:0000313" key="6">
    <source>
        <dbReference type="Proteomes" id="UP000245942"/>
    </source>
</evidence>
<keyword evidence="1 2" id="KW-0694">RNA-binding</keyword>
<gene>
    <name evidence="5" type="ORF">BCV69DRAFT_59829</name>
</gene>
<feature type="compositionally biased region" description="Polar residues" evidence="3">
    <location>
        <begin position="425"/>
        <end position="442"/>
    </location>
</feature>
<dbReference type="Gene3D" id="3.30.70.330">
    <property type="match status" value="2"/>
</dbReference>
<dbReference type="PROSITE" id="PS50102">
    <property type="entry name" value="RRM"/>
    <property type="match status" value="1"/>
</dbReference>
<feature type="compositionally biased region" description="Low complexity" evidence="3">
    <location>
        <begin position="648"/>
        <end position="659"/>
    </location>
</feature>